<evidence type="ECO:0000256" key="1">
    <source>
        <dbReference type="SAM" id="Phobius"/>
    </source>
</evidence>
<sequence length="206" mass="22732">MLDDYLIGFRMRFSTNSYTTDCINLEIGIAMGCTIFPILFVMAMEVILKAAEDSTGPANLGGGCYMPPLRAFMDDTTIICSNEDETRRMLQRLNVLIQPASSSSIIQLNEFYKTAGGLPRQAVSDGRYPADFYNGNSDSLRWLNGPIYPAAGGQGSPALQTVNNMAEIRIQPTAPALKAGACHYVTPPHHYTGKRRFIHSFREKNP</sequence>
<reference evidence="2" key="1">
    <citation type="journal article" date="2023" name="G3 (Bethesda)">
        <title>A reference genome for the long-term kleptoplast-retaining sea slug Elysia crispata morphotype clarki.</title>
        <authorList>
            <person name="Eastman K.E."/>
            <person name="Pendleton A.L."/>
            <person name="Shaikh M.A."/>
            <person name="Suttiyut T."/>
            <person name="Ogas R."/>
            <person name="Tomko P."/>
            <person name="Gavelis G."/>
            <person name="Widhalm J.R."/>
            <person name="Wisecaver J.H."/>
        </authorList>
    </citation>
    <scope>NUCLEOTIDE SEQUENCE</scope>
    <source>
        <strain evidence="2">ECLA1</strain>
    </source>
</reference>
<dbReference type="AlphaFoldDB" id="A0AAE0ZPB7"/>
<keyword evidence="1" id="KW-1133">Transmembrane helix</keyword>
<gene>
    <name evidence="2" type="ORF">RRG08_036309</name>
</gene>
<proteinExistence type="predicted"/>
<name>A0AAE0ZPB7_9GAST</name>
<evidence type="ECO:0000313" key="3">
    <source>
        <dbReference type="Proteomes" id="UP001283361"/>
    </source>
</evidence>
<keyword evidence="1" id="KW-0812">Transmembrane</keyword>
<evidence type="ECO:0008006" key="4">
    <source>
        <dbReference type="Google" id="ProtNLM"/>
    </source>
</evidence>
<accession>A0AAE0ZPB7</accession>
<dbReference type="Proteomes" id="UP001283361">
    <property type="component" value="Unassembled WGS sequence"/>
</dbReference>
<organism evidence="2 3">
    <name type="scientific">Elysia crispata</name>
    <name type="common">lettuce slug</name>
    <dbReference type="NCBI Taxonomy" id="231223"/>
    <lineage>
        <taxon>Eukaryota</taxon>
        <taxon>Metazoa</taxon>
        <taxon>Spiralia</taxon>
        <taxon>Lophotrochozoa</taxon>
        <taxon>Mollusca</taxon>
        <taxon>Gastropoda</taxon>
        <taxon>Heterobranchia</taxon>
        <taxon>Euthyneura</taxon>
        <taxon>Panpulmonata</taxon>
        <taxon>Sacoglossa</taxon>
        <taxon>Placobranchoidea</taxon>
        <taxon>Plakobranchidae</taxon>
        <taxon>Elysia</taxon>
    </lineage>
</organism>
<keyword evidence="3" id="KW-1185">Reference proteome</keyword>
<dbReference type="EMBL" id="JAWDGP010003572">
    <property type="protein sequence ID" value="KAK3772975.1"/>
    <property type="molecule type" value="Genomic_DNA"/>
</dbReference>
<keyword evidence="1" id="KW-0472">Membrane</keyword>
<evidence type="ECO:0000313" key="2">
    <source>
        <dbReference type="EMBL" id="KAK3772975.1"/>
    </source>
</evidence>
<protein>
    <recommendedName>
        <fullName evidence="4">Reverse transcriptase domain-containing protein</fullName>
    </recommendedName>
</protein>
<comment type="caution">
    <text evidence="2">The sequence shown here is derived from an EMBL/GenBank/DDBJ whole genome shotgun (WGS) entry which is preliminary data.</text>
</comment>
<feature type="transmembrane region" description="Helical" evidence="1">
    <location>
        <begin position="27"/>
        <end position="48"/>
    </location>
</feature>